<dbReference type="EMBL" id="JBJJXI010000136">
    <property type="protein sequence ID" value="KAL3387951.1"/>
    <property type="molecule type" value="Genomic_DNA"/>
</dbReference>
<evidence type="ECO:0000256" key="2">
    <source>
        <dbReference type="ARBA" id="ARBA00001970"/>
    </source>
</evidence>
<dbReference type="PROSITE" id="PS60001">
    <property type="entry name" value="NOS"/>
    <property type="match status" value="1"/>
</dbReference>
<dbReference type="PANTHER" id="PTHR43410:SF1">
    <property type="entry name" value="NITRIC OXIDE SYNTHASE"/>
    <property type="match status" value="1"/>
</dbReference>
<dbReference type="SUPFAM" id="SSF56512">
    <property type="entry name" value="Nitric oxide (NO) synthase oxygenase domain"/>
    <property type="match status" value="1"/>
</dbReference>
<dbReference type="GO" id="GO:0005516">
    <property type="term" value="F:calmodulin binding"/>
    <property type="evidence" value="ECO:0007669"/>
    <property type="project" value="UniProtKB-KW"/>
</dbReference>
<evidence type="ECO:0000313" key="13">
    <source>
        <dbReference type="EMBL" id="KAL3387951.1"/>
    </source>
</evidence>
<keyword evidence="7" id="KW-0479">Metal-binding</keyword>
<dbReference type="InterPro" id="IPR004030">
    <property type="entry name" value="NOS_N"/>
</dbReference>
<feature type="domain" description="Nitric oxide synthase (NOS)" evidence="12">
    <location>
        <begin position="76"/>
        <end position="83"/>
    </location>
</feature>
<keyword evidence="9" id="KW-0112">Calmodulin-binding</keyword>
<name>A0ABD2W4Z8_9HYME</name>
<dbReference type="GO" id="GO:0046872">
    <property type="term" value="F:metal ion binding"/>
    <property type="evidence" value="ECO:0007669"/>
    <property type="project" value="UniProtKB-KW"/>
</dbReference>
<reference evidence="13 14" key="1">
    <citation type="journal article" date="2024" name="bioRxiv">
        <title>A reference genome for Trichogramma kaykai: A tiny desert-dwelling parasitoid wasp with competing sex-ratio distorters.</title>
        <authorList>
            <person name="Culotta J."/>
            <person name="Lindsey A.R."/>
        </authorList>
    </citation>
    <scope>NUCLEOTIDE SEQUENCE [LARGE SCALE GENOMIC DNA]</scope>
    <source>
        <strain evidence="13 14">KSX58</strain>
    </source>
</reference>
<evidence type="ECO:0000259" key="12">
    <source>
        <dbReference type="PROSITE" id="PS60001"/>
    </source>
</evidence>
<comment type="caution">
    <text evidence="13">The sequence shown here is derived from an EMBL/GenBank/DDBJ whole genome shotgun (WGS) entry which is preliminary data.</text>
</comment>
<evidence type="ECO:0000256" key="8">
    <source>
        <dbReference type="ARBA" id="ARBA00022857"/>
    </source>
</evidence>
<proteinExistence type="inferred from homology"/>
<dbReference type="AlphaFoldDB" id="A0ABD2W4Z8"/>
<evidence type="ECO:0000256" key="9">
    <source>
        <dbReference type="ARBA" id="ARBA00022860"/>
    </source>
</evidence>
<organism evidence="13 14">
    <name type="scientific">Trichogramma kaykai</name>
    <dbReference type="NCBI Taxonomy" id="54128"/>
    <lineage>
        <taxon>Eukaryota</taxon>
        <taxon>Metazoa</taxon>
        <taxon>Ecdysozoa</taxon>
        <taxon>Arthropoda</taxon>
        <taxon>Hexapoda</taxon>
        <taxon>Insecta</taxon>
        <taxon>Pterygota</taxon>
        <taxon>Neoptera</taxon>
        <taxon>Endopterygota</taxon>
        <taxon>Hymenoptera</taxon>
        <taxon>Apocrita</taxon>
        <taxon>Proctotrupomorpha</taxon>
        <taxon>Chalcidoidea</taxon>
        <taxon>Trichogrammatidae</taxon>
        <taxon>Trichogramma</taxon>
    </lineage>
</organism>
<dbReference type="Gene3D" id="3.90.340.10">
    <property type="entry name" value="Nitric Oxide Synthase, Chain A, domain 1"/>
    <property type="match status" value="1"/>
</dbReference>
<dbReference type="GO" id="GO:0004517">
    <property type="term" value="F:nitric-oxide synthase activity"/>
    <property type="evidence" value="ECO:0007669"/>
    <property type="project" value="UniProtKB-EC"/>
</dbReference>
<keyword evidence="5" id="KW-0349">Heme</keyword>
<evidence type="ECO:0000256" key="3">
    <source>
        <dbReference type="ARBA" id="ARBA00006267"/>
    </source>
</evidence>
<evidence type="ECO:0000256" key="5">
    <source>
        <dbReference type="ARBA" id="ARBA00022617"/>
    </source>
</evidence>
<evidence type="ECO:0000256" key="11">
    <source>
        <dbReference type="ARBA" id="ARBA00023004"/>
    </source>
</evidence>
<evidence type="ECO:0000256" key="10">
    <source>
        <dbReference type="ARBA" id="ARBA00023002"/>
    </source>
</evidence>
<dbReference type="Pfam" id="PF02898">
    <property type="entry name" value="NO_synthase"/>
    <property type="match status" value="1"/>
</dbReference>
<keyword evidence="6" id="KW-0288">FMN</keyword>
<keyword evidence="11" id="KW-0408">Iron</keyword>
<keyword evidence="10" id="KW-0560">Oxidoreductase</keyword>
<comment type="cofactor">
    <cofactor evidence="1">
        <name>FMN</name>
        <dbReference type="ChEBI" id="CHEBI:58210"/>
    </cofactor>
</comment>
<dbReference type="PANTHER" id="PTHR43410">
    <property type="entry name" value="NITRIC OXIDE SYNTHASE OXYGENASE"/>
    <property type="match status" value="1"/>
</dbReference>
<dbReference type="InterPro" id="IPR044943">
    <property type="entry name" value="NOS_dom_1"/>
</dbReference>
<dbReference type="EC" id="1.14.13.39" evidence="4"/>
<evidence type="ECO:0000256" key="1">
    <source>
        <dbReference type="ARBA" id="ARBA00001917"/>
    </source>
</evidence>
<keyword evidence="8" id="KW-0521">NADP</keyword>
<evidence type="ECO:0000256" key="6">
    <source>
        <dbReference type="ARBA" id="ARBA00022643"/>
    </source>
</evidence>
<dbReference type="InterPro" id="IPR050607">
    <property type="entry name" value="NOS"/>
</dbReference>
<evidence type="ECO:0000256" key="7">
    <source>
        <dbReference type="ARBA" id="ARBA00022723"/>
    </source>
</evidence>
<evidence type="ECO:0000256" key="4">
    <source>
        <dbReference type="ARBA" id="ARBA00012989"/>
    </source>
</evidence>
<keyword evidence="6" id="KW-0285">Flavoprotein</keyword>
<keyword evidence="14" id="KW-1185">Reference proteome</keyword>
<dbReference type="Proteomes" id="UP001627154">
    <property type="component" value="Unassembled WGS sequence"/>
</dbReference>
<comment type="similarity">
    <text evidence="3">Belongs to the NOS family.</text>
</comment>
<protein>
    <recommendedName>
        <fullName evidence="4">nitric-oxide synthase (NADPH)</fullName>
        <ecNumber evidence="4">1.14.13.39</ecNumber>
    </recommendedName>
</protein>
<accession>A0ABD2W4Z8</accession>
<comment type="cofactor">
    <cofactor evidence="2">
        <name>heme b</name>
        <dbReference type="ChEBI" id="CHEBI:60344"/>
    </cofactor>
</comment>
<sequence>MSTPPHGTEVRKSNEILEHAKDFLNQYFTSIKRVNSESHKSRWKNIEKEVLSTGSYQLTETELIFGAKLAWRNASRCIGRIQWSKLQMNDTSSPTALWRTLRGLGVTLSGPPSPLNYFTADTLAQNTTHPFPLARYPYHPKL</sequence>
<dbReference type="InterPro" id="IPR036119">
    <property type="entry name" value="NOS_N_sf"/>
</dbReference>
<gene>
    <name evidence="13" type="ORF">TKK_017029</name>
</gene>
<evidence type="ECO:0000313" key="14">
    <source>
        <dbReference type="Proteomes" id="UP001627154"/>
    </source>
</evidence>